<proteinExistence type="predicted"/>
<dbReference type="RefSeq" id="XP_009551618.1">
    <property type="nucleotide sequence ID" value="XM_009553323.1"/>
</dbReference>
<dbReference type="EMBL" id="KI925464">
    <property type="protein sequence ID" value="ETW76744.1"/>
    <property type="molecule type" value="Genomic_DNA"/>
</dbReference>
<gene>
    <name evidence="2" type="ORF">HETIRDRAFT_446565</name>
</gene>
<feature type="region of interest" description="Disordered" evidence="1">
    <location>
        <begin position="1"/>
        <end position="30"/>
    </location>
</feature>
<feature type="compositionally biased region" description="Low complexity" evidence="1">
    <location>
        <begin position="1"/>
        <end position="17"/>
    </location>
</feature>
<dbReference type="KEGG" id="hir:HETIRDRAFT_446565"/>
<evidence type="ECO:0000256" key="1">
    <source>
        <dbReference type="SAM" id="MobiDB-lite"/>
    </source>
</evidence>
<name>W4JTF4_HETIT</name>
<dbReference type="HOGENOM" id="CLU_043968_0_0_1"/>
<feature type="compositionally biased region" description="Basic and acidic residues" evidence="1">
    <location>
        <begin position="18"/>
        <end position="30"/>
    </location>
</feature>
<dbReference type="GeneID" id="20675694"/>
<dbReference type="Proteomes" id="UP000030671">
    <property type="component" value="Unassembled WGS sequence"/>
</dbReference>
<keyword evidence="3" id="KW-1185">Reference proteome</keyword>
<reference evidence="2 3" key="1">
    <citation type="journal article" date="2012" name="New Phytol.">
        <title>Insight into trade-off between wood decay and parasitism from the genome of a fungal forest pathogen.</title>
        <authorList>
            <person name="Olson A."/>
            <person name="Aerts A."/>
            <person name="Asiegbu F."/>
            <person name="Belbahri L."/>
            <person name="Bouzid O."/>
            <person name="Broberg A."/>
            <person name="Canback B."/>
            <person name="Coutinho P.M."/>
            <person name="Cullen D."/>
            <person name="Dalman K."/>
            <person name="Deflorio G."/>
            <person name="van Diepen L.T."/>
            <person name="Dunand C."/>
            <person name="Duplessis S."/>
            <person name="Durling M."/>
            <person name="Gonthier P."/>
            <person name="Grimwood J."/>
            <person name="Fossdal C.G."/>
            <person name="Hansson D."/>
            <person name="Henrissat B."/>
            <person name="Hietala A."/>
            <person name="Himmelstrand K."/>
            <person name="Hoffmeister D."/>
            <person name="Hogberg N."/>
            <person name="James T.Y."/>
            <person name="Karlsson M."/>
            <person name="Kohler A."/>
            <person name="Kues U."/>
            <person name="Lee Y.H."/>
            <person name="Lin Y.C."/>
            <person name="Lind M."/>
            <person name="Lindquist E."/>
            <person name="Lombard V."/>
            <person name="Lucas S."/>
            <person name="Lunden K."/>
            <person name="Morin E."/>
            <person name="Murat C."/>
            <person name="Park J."/>
            <person name="Raffaello T."/>
            <person name="Rouze P."/>
            <person name="Salamov A."/>
            <person name="Schmutz J."/>
            <person name="Solheim H."/>
            <person name="Stahlberg J."/>
            <person name="Velez H."/>
            <person name="de Vries R.P."/>
            <person name="Wiebenga A."/>
            <person name="Woodward S."/>
            <person name="Yakovlev I."/>
            <person name="Garbelotto M."/>
            <person name="Martin F."/>
            <person name="Grigoriev I.V."/>
            <person name="Stenlid J."/>
        </authorList>
    </citation>
    <scope>NUCLEOTIDE SEQUENCE [LARGE SCALE GENOMIC DNA]</scope>
    <source>
        <strain evidence="2 3">TC 32-1</strain>
    </source>
</reference>
<dbReference type="InParanoid" id="W4JTF4"/>
<evidence type="ECO:0000313" key="3">
    <source>
        <dbReference type="Proteomes" id="UP000030671"/>
    </source>
</evidence>
<protein>
    <submittedName>
        <fullName evidence="2">Uncharacterized protein</fullName>
    </submittedName>
</protein>
<sequence>MFPPSSTSSRYRPSTPERSPDPKPYEDRERKYSAWWSGSRRAEDWQGLTEDKVGETPQPLCQTETSPQTRISAMATPETLIACFQPVSPLTMYRWMPKLDHIEPQVKIIVDALTALSISKRGDVAAVALETHAQSTCTIYIAASDKDNSLESHFQILWDCLRRVALSTGGASPSLDSPAIDVGVEVYNFVWTAFYDRFSKNAESFVTDFISQVTDPMFGAKISEKERRDLQTAENLFDTLRKIVTPTNPANADMKKIVATLGLLNATLKPYLDFLPPNALVRRCCDSLENVSTTFVWLYLDDVLDLQPPIEVLLDTARSAITRSWFTQSLRVIQVPNAHLPFEVDMHDAVLRLWKDHKGIENPDADLDAQWNSHIIDPILDMVDSSKWENVSIVSTGGRVILSASVRPHSVCALVVHLANSADASPFSYIGLSFNHPCYACYMFLSAYNQSNSRVPFYTLGPKSGFSSLSFSLHSPTTTSWWRMIYG</sequence>
<accession>W4JTF4</accession>
<organism evidence="2 3">
    <name type="scientific">Heterobasidion irregulare (strain TC 32-1)</name>
    <dbReference type="NCBI Taxonomy" id="747525"/>
    <lineage>
        <taxon>Eukaryota</taxon>
        <taxon>Fungi</taxon>
        <taxon>Dikarya</taxon>
        <taxon>Basidiomycota</taxon>
        <taxon>Agaricomycotina</taxon>
        <taxon>Agaricomycetes</taxon>
        <taxon>Russulales</taxon>
        <taxon>Bondarzewiaceae</taxon>
        <taxon>Heterobasidion</taxon>
        <taxon>Heterobasidion annosum species complex</taxon>
    </lineage>
</organism>
<dbReference type="AlphaFoldDB" id="W4JTF4"/>
<evidence type="ECO:0000313" key="2">
    <source>
        <dbReference type="EMBL" id="ETW76744.1"/>
    </source>
</evidence>